<protein>
    <recommendedName>
        <fullName evidence="3">Alpha-2-macroglobulin domain-containing protein</fullName>
    </recommendedName>
</protein>
<accession>A0A8S3JHX6</accession>
<dbReference type="InterPro" id="IPR050473">
    <property type="entry name" value="A2M/Complement_sys"/>
</dbReference>
<reference evidence="4" key="1">
    <citation type="submission" date="2021-02" db="EMBL/GenBank/DDBJ databases">
        <authorList>
            <person name="Nowell W R."/>
        </authorList>
    </citation>
    <scope>NUCLEOTIDE SEQUENCE</scope>
</reference>
<dbReference type="InterPro" id="IPR001599">
    <property type="entry name" value="Macroglobln_a2"/>
</dbReference>
<organism evidence="4 5">
    <name type="scientific">Rotaria magnacalcarata</name>
    <dbReference type="NCBI Taxonomy" id="392030"/>
    <lineage>
        <taxon>Eukaryota</taxon>
        <taxon>Metazoa</taxon>
        <taxon>Spiralia</taxon>
        <taxon>Gnathifera</taxon>
        <taxon>Rotifera</taxon>
        <taxon>Eurotatoria</taxon>
        <taxon>Bdelloidea</taxon>
        <taxon>Philodinida</taxon>
        <taxon>Philodinidae</taxon>
        <taxon>Rotaria</taxon>
    </lineage>
</organism>
<dbReference type="InterPro" id="IPR036055">
    <property type="entry name" value="LDL_receptor-like_sf"/>
</dbReference>
<evidence type="ECO:0000313" key="4">
    <source>
        <dbReference type="EMBL" id="CAF5218209.1"/>
    </source>
</evidence>
<dbReference type="Pfam" id="PF00207">
    <property type="entry name" value="A2M"/>
    <property type="match status" value="1"/>
</dbReference>
<dbReference type="AlphaFoldDB" id="A0A8S3JHX6"/>
<dbReference type="SMART" id="SM00192">
    <property type="entry name" value="LDLa"/>
    <property type="match status" value="1"/>
</dbReference>
<dbReference type="CDD" id="cd00112">
    <property type="entry name" value="LDLa"/>
    <property type="match status" value="1"/>
</dbReference>
<dbReference type="Gene3D" id="4.10.400.10">
    <property type="entry name" value="Low-density Lipoprotein Receptor"/>
    <property type="match status" value="1"/>
</dbReference>
<comment type="caution">
    <text evidence="2">Lacks conserved residue(s) required for the propagation of feature annotation.</text>
</comment>
<feature type="domain" description="Alpha-2-macroglobulin" evidence="3">
    <location>
        <begin position="101"/>
        <end position="188"/>
    </location>
</feature>
<dbReference type="GO" id="GO:0004866">
    <property type="term" value="F:endopeptidase inhibitor activity"/>
    <property type="evidence" value="ECO:0007669"/>
    <property type="project" value="InterPro"/>
</dbReference>
<dbReference type="InterPro" id="IPR002172">
    <property type="entry name" value="LDrepeatLR_classA_rpt"/>
</dbReference>
<feature type="disulfide bond" evidence="2">
    <location>
        <begin position="60"/>
        <end position="75"/>
    </location>
</feature>
<comment type="caution">
    <text evidence="4">The sequence shown here is derived from an EMBL/GenBank/DDBJ whole genome shotgun (WGS) entry which is preliminary data.</text>
</comment>
<feature type="disulfide bond" evidence="2">
    <location>
        <begin position="48"/>
        <end position="66"/>
    </location>
</feature>
<gene>
    <name evidence="4" type="ORF">SMN809_LOCUS80845</name>
</gene>
<dbReference type="PROSITE" id="PS50068">
    <property type="entry name" value="LDLRA_2"/>
    <property type="match status" value="1"/>
</dbReference>
<dbReference type="PANTHER" id="PTHR11412:SF172">
    <property type="entry name" value="LD23292P"/>
    <property type="match status" value="1"/>
</dbReference>
<feature type="non-terminal residue" evidence="4">
    <location>
        <position position="1"/>
    </location>
</feature>
<dbReference type="SMART" id="SM01360">
    <property type="entry name" value="A2M"/>
    <property type="match status" value="1"/>
</dbReference>
<dbReference type="SUPFAM" id="SSF57424">
    <property type="entry name" value="LDL receptor-like module"/>
    <property type="match status" value="1"/>
</dbReference>
<dbReference type="Gene3D" id="2.20.130.20">
    <property type="match status" value="1"/>
</dbReference>
<name>A0A8S3JHX6_9BILA</name>
<dbReference type="Proteomes" id="UP000676336">
    <property type="component" value="Unassembled WGS sequence"/>
</dbReference>
<evidence type="ECO:0000313" key="5">
    <source>
        <dbReference type="Proteomes" id="UP000676336"/>
    </source>
</evidence>
<feature type="non-terminal residue" evidence="4">
    <location>
        <position position="188"/>
    </location>
</feature>
<evidence type="ECO:0000256" key="2">
    <source>
        <dbReference type="PROSITE-ProRule" id="PRU00124"/>
    </source>
</evidence>
<dbReference type="EMBL" id="CAJOBI010346484">
    <property type="protein sequence ID" value="CAF5218209.1"/>
    <property type="molecule type" value="Genomic_DNA"/>
</dbReference>
<proteinExistence type="predicted"/>
<evidence type="ECO:0000259" key="3">
    <source>
        <dbReference type="SMART" id="SM01360"/>
    </source>
</evidence>
<keyword evidence="1 2" id="KW-1015">Disulfide bond</keyword>
<sequence>YRVGQSVAANVYRAFRSAGLFLLTDIETVIDEEEEEKFCMDTGNRLTCNDGSCYTISEKCDGVFHCLDGADELDCPEKLGPSFTPINKRLWPYWNRFFTLSFAWQSTISYPDGRAQICVDVPTDIGTWIVSAFSISQQNGLSVLPSVVMFEGTRQFFIVVEIPKRPRLGEQIGVRVDVFNFQAHRIEV</sequence>
<dbReference type="PANTHER" id="PTHR11412">
    <property type="entry name" value="MACROGLOBULIN / COMPLEMENT"/>
    <property type="match status" value="1"/>
</dbReference>
<evidence type="ECO:0000256" key="1">
    <source>
        <dbReference type="ARBA" id="ARBA00023157"/>
    </source>
</evidence>